<dbReference type="FunFam" id="3.40.50.720:FF:000084">
    <property type="entry name" value="Short-chain dehydrogenase reductase"/>
    <property type="match status" value="1"/>
</dbReference>
<protein>
    <submittedName>
        <fullName evidence="3">SDR family oxidoreductase</fullName>
    </submittedName>
</protein>
<sequence length="259" mass="27224">MNALAGMNIIVSGGASGIGLAIARNLLAKGARVCVTGRSADKLRALQAELGRDGIDVEVRSFDVTDRPAVFSAVAELLASWGRIDGLVNNAGVYKSAAFLDFAAEDFENLFQTNVMGCVNLMQAVLPHLLTQRAGRIVNIASTAGKWGSMNQSAYNVSKHALVGLTRCVALETAAHGVTVNAICPGLVATDMMHELLARQAQAMGTDKDSLQASLEERIPLRRAIRPKEIGELAAYLLSPGAAGMTGQSILYDGGLVMT</sequence>
<proteinExistence type="inferred from homology"/>
<dbReference type="InterPro" id="IPR036291">
    <property type="entry name" value="NAD(P)-bd_dom_sf"/>
</dbReference>
<reference evidence="3 4" key="1">
    <citation type="submission" date="2019-10" db="EMBL/GenBank/DDBJ databases">
        <title>Pseudomonas dajingensis sp. nov., isolated from the profound head ulcers of farmed Murray cod (Maccullochella peelii peelii).</title>
        <authorList>
            <person name="Liu Y."/>
        </authorList>
    </citation>
    <scope>NUCLEOTIDE SEQUENCE [LARGE SCALE GENOMIC DNA]</scope>
    <source>
        <strain evidence="3 4">MC042</strain>
    </source>
</reference>
<name>A0A7X1PLA3_9PSED</name>
<evidence type="ECO:0000313" key="4">
    <source>
        <dbReference type="Proteomes" id="UP000486534"/>
    </source>
</evidence>
<dbReference type="EMBL" id="WHUV01000002">
    <property type="protein sequence ID" value="MQA54296.1"/>
    <property type="molecule type" value="Genomic_DNA"/>
</dbReference>
<evidence type="ECO:0000256" key="1">
    <source>
        <dbReference type="ARBA" id="ARBA00006484"/>
    </source>
</evidence>
<dbReference type="SMART" id="SM00822">
    <property type="entry name" value="PKS_KR"/>
    <property type="match status" value="1"/>
</dbReference>
<dbReference type="InterPro" id="IPR057326">
    <property type="entry name" value="KR_dom"/>
</dbReference>
<dbReference type="CDD" id="cd05233">
    <property type="entry name" value="SDR_c"/>
    <property type="match status" value="1"/>
</dbReference>
<feature type="domain" description="Ketoreductase" evidence="2">
    <location>
        <begin position="7"/>
        <end position="186"/>
    </location>
</feature>
<comment type="similarity">
    <text evidence="1">Belongs to the short-chain dehydrogenases/reductases (SDR) family.</text>
</comment>
<dbReference type="GO" id="GO:0032787">
    <property type="term" value="P:monocarboxylic acid metabolic process"/>
    <property type="evidence" value="ECO:0007669"/>
    <property type="project" value="UniProtKB-ARBA"/>
</dbReference>
<evidence type="ECO:0000259" key="2">
    <source>
        <dbReference type="SMART" id="SM00822"/>
    </source>
</evidence>
<dbReference type="PRINTS" id="PR00081">
    <property type="entry name" value="GDHRDH"/>
</dbReference>
<dbReference type="InterPro" id="IPR050259">
    <property type="entry name" value="SDR"/>
</dbReference>
<organism evidence="3 4">
    <name type="scientific">Pseudomonas piscis</name>
    <dbReference type="NCBI Taxonomy" id="2614538"/>
    <lineage>
        <taxon>Bacteria</taxon>
        <taxon>Pseudomonadati</taxon>
        <taxon>Pseudomonadota</taxon>
        <taxon>Gammaproteobacteria</taxon>
        <taxon>Pseudomonadales</taxon>
        <taxon>Pseudomonadaceae</taxon>
        <taxon>Pseudomonas</taxon>
    </lineage>
</organism>
<dbReference type="PANTHER" id="PTHR42879:SF2">
    <property type="entry name" value="3-OXOACYL-[ACYL-CARRIER-PROTEIN] REDUCTASE FABG"/>
    <property type="match status" value="1"/>
</dbReference>
<gene>
    <name evidence="3" type="ORF">GDH07_13350</name>
</gene>
<dbReference type="AlphaFoldDB" id="A0A7X1PLA3"/>
<dbReference type="Gene3D" id="3.40.50.720">
    <property type="entry name" value="NAD(P)-binding Rossmann-like Domain"/>
    <property type="match status" value="1"/>
</dbReference>
<dbReference type="Pfam" id="PF13561">
    <property type="entry name" value="adh_short_C2"/>
    <property type="match status" value="1"/>
</dbReference>
<dbReference type="InterPro" id="IPR020904">
    <property type="entry name" value="Sc_DH/Rdtase_CS"/>
</dbReference>
<dbReference type="SUPFAM" id="SSF51735">
    <property type="entry name" value="NAD(P)-binding Rossmann-fold domains"/>
    <property type="match status" value="1"/>
</dbReference>
<comment type="caution">
    <text evidence="3">The sequence shown here is derived from an EMBL/GenBank/DDBJ whole genome shotgun (WGS) entry which is preliminary data.</text>
</comment>
<dbReference type="PANTHER" id="PTHR42879">
    <property type="entry name" value="3-OXOACYL-(ACYL-CARRIER-PROTEIN) REDUCTASE"/>
    <property type="match status" value="1"/>
</dbReference>
<accession>A0A7X1PLA3</accession>
<evidence type="ECO:0000313" key="3">
    <source>
        <dbReference type="EMBL" id="MQA54296.1"/>
    </source>
</evidence>
<dbReference type="RefSeq" id="WP_152897838.1">
    <property type="nucleotide sequence ID" value="NZ_WHUV01000002.1"/>
</dbReference>
<dbReference type="Proteomes" id="UP000486534">
    <property type="component" value="Unassembled WGS sequence"/>
</dbReference>
<dbReference type="InterPro" id="IPR002347">
    <property type="entry name" value="SDR_fam"/>
</dbReference>
<dbReference type="PROSITE" id="PS00061">
    <property type="entry name" value="ADH_SHORT"/>
    <property type="match status" value="1"/>
</dbReference>
<dbReference type="PRINTS" id="PR00080">
    <property type="entry name" value="SDRFAMILY"/>
</dbReference>